<sequence length="274" mass="31186">MSSELSQNIIKNYEEEYEKVPEKNKLFDWLNDLIQILFPYQKTSEQEINSRIQSSKKLFQHLVLNVGITEENAEQYTAVMYENLIQVHQDLLQDAKEFLKKDPAAQCLGEVLHTYPGFYAITIYRLAHLIHQKLQLTYWPRMLTEYTHSKTGIDIHPAAEIGVPFLIDHGTGVVIGETCKIGKYVNIYQGVTLGAMQVEKSMQNIKRHPTIEDHVVIYANATILGGSTIIGNHSIIGGNVFLTKSVDPYSIVYTKSDAKVKNIKTENNPINFMI</sequence>
<dbReference type="CDD" id="cd03354">
    <property type="entry name" value="LbH_SAT"/>
    <property type="match status" value="1"/>
</dbReference>
<proteinExistence type="predicted"/>
<evidence type="ECO:0000256" key="2">
    <source>
        <dbReference type="ARBA" id="ARBA00022679"/>
    </source>
</evidence>
<dbReference type="AlphaFoldDB" id="A0A383U1U6"/>
<dbReference type="Gene3D" id="1.10.3130.10">
    <property type="entry name" value="serine acetyltransferase, domain 1"/>
    <property type="match status" value="1"/>
</dbReference>
<protein>
    <submittedName>
        <fullName evidence="4">Serine acetyltransferase</fullName>
        <ecNumber evidence="4">2.3.1.30</ecNumber>
    </submittedName>
</protein>
<dbReference type="InterPro" id="IPR045304">
    <property type="entry name" value="LbH_SAT"/>
</dbReference>
<reference evidence="4 5" key="1">
    <citation type="submission" date="2018-09" db="EMBL/GenBank/DDBJ databases">
        <authorList>
            <consortium name="Pathogen Informatics"/>
        </authorList>
    </citation>
    <scope>NUCLEOTIDE SEQUENCE [LARGE SCALE GENOMIC DNA]</scope>
    <source>
        <strain evidence="4 5">OH-22767</strain>
    </source>
</reference>
<keyword evidence="3 4" id="KW-0012">Acyltransferase</keyword>
<dbReference type="Gene3D" id="2.160.10.10">
    <property type="entry name" value="Hexapeptide repeat proteins"/>
    <property type="match status" value="1"/>
</dbReference>
<keyword evidence="2 4" id="KW-0808">Transferase</keyword>
<dbReference type="GO" id="GO:0009001">
    <property type="term" value="F:serine O-acetyltransferase activity"/>
    <property type="evidence" value="ECO:0007669"/>
    <property type="project" value="UniProtKB-EC"/>
</dbReference>
<dbReference type="InterPro" id="IPR011004">
    <property type="entry name" value="Trimer_LpxA-like_sf"/>
</dbReference>
<dbReference type="OrthoDB" id="9801456at2"/>
<evidence type="ECO:0000256" key="1">
    <source>
        <dbReference type="ARBA" id="ARBA00022605"/>
    </source>
</evidence>
<keyword evidence="5" id="KW-1185">Reference proteome</keyword>
<dbReference type="Proteomes" id="UP000262142">
    <property type="component" value="Unassembled WGS sequence"/>
</dbReference>
<gene>
    <name evidence="4" type="primary">cysE_2</name>
    <name evidence="4" type="ORF">SAMEA104719789_01251</name>
</gene>
<dbReference type="SUPFAM" id="SSF51161">
    <property type="entry name" value="Trimeric LpxA-like enzymes"/>
    <property type="match status" value="1"/>
</dbReference>
<evidence type="ECO:0000313" key="5">
    <source>
        <dbReference type="Proteomes" id="UP000262142"/>
    </source>
</evidence>
<keyword evidence="1" id="KW-0028">Amino-acid biosynthesis</keyword>
<organism evidence="4 5">
    <name type="scientific">Candidatus Ornithobacterium hominis</name>
    <dbReference type="NCBI Taxonomy" id="2497989"/>
    <lineage>
        <taxon>Bacteria</taxon>
        <taxon>Pseudomonadati</taxon>
        <taxon>Bacteroidota</taxon>
        <taxon>Flavobacteriia</taxon>
        <taxon>Flavobacteriales</taxon>
        <taxon>Weeksellaceae</taxon>
        <taxon>Ornithobacterium</taxon>
    </lineage>
</organism>
<dbReference type="PANTHER" id="PTHR42811">
    <property type="entry name" value="SERINE ACETYLTRANSFERASE"/>
    <property type="match status" value="1"/>
</dbReference>
<accession>A0A383U1U6</accession>
<evidence type="ECO:0000256" key="3">
    <source>
        <dbReference type="ARBA" id="ARBA00023315"/>
    </source>
</evidence>
<dbReference type="EMBL" id="UNSC01000005">
    <property type="protein sequence ID" value="SZD73438.1"/>
    <property type="molecule type" value="Genomic_DNA"/>
</dbReference>
<dbReference type="EC" id="2.3.1.30" evidence="4"/>
<name>A0A383U1U6_9FLAO</name>
<dbReference type="RefSeq" id="WP_119059506.1">
    <property type="nucleotide sequence ID" value="NZ_UNSC01000005.1"/>
</dbReference>
<evidence type="ECO:0000313" key="4">
    <source>
        <dbReference type="EMBL" id="SZD73438.1"/>
    </source>
</evidence>
<dbReference type="InterPro" id="IPR042122">
    <property type="entry name" value="Ser_AcTrfase_N_sf"/>
</dbReference>
<dbReference type="GO" id="GO:0008652">
    <property type="term" value="P:amino acid biosynthetic process"/>
    <property type="evidence" value="ECO:0007669"/>
    <property type="project" value="UniProtKB-KW"/>
</dbReference>